<dbReference type="EMBL" id="BNEE01000006">
    <property type="protein sequence ID" value="GHI85790.1"/>
    <property type="molecule type" value="Genomic_DNA"/>
</dbReference>
<evidence type="ECO:0000313" key="3">
    <source>
        <dbReference type="Proteomes" id="UP000600026"/>
    </source>
</evidence>
<organism evidence="2 3">
    <name type="scientific">Streptomyces xanthophaeus</name>
    <dbReference type="NCBI Taxonomy" id="67385"/>
    <lineage>
        <taxon>Bacteria</taxon>
        <taxon>Bacillati</taxon>
        <taxon>Actinomycetota</taxon>
        <taxon>Actinomycetes</taxon>
        <taxon>Kitasatosporales</taxon>
        <taxon>Streptomycetaceae</taxon>
        <taxon>Streptomyces</taxon>
    </lineage>
</organism>
<dbReference type="Proteomes" id="UP000600026">
    <property type="component" value="Unassembled WGS sequence"/>
</dbReference>
<accession>A0A919LCG6</accession>
<protein>
    <submittedName>
        <fullName evidence="2">Uncharacterized protein</fullName>
    </submittedName>
</protein>
<feature type="compositionally biased region" description="Basic and acidic residues" evidence="1">
    <location>
        <begin position="34"/>
        <end position="65"/>
    </location>
</feature>
<evidence type="ECO:0000313" key="2">
    <source>
        <dbReference type="EMBL" id="GHI85790.1"/>
    </source>
</evidence>
<gene>
    <name evidence="2" type="ORF">Sxan_31540</name>
</gene>
<dbReference type="AlphaFoldDB" id="A0A919LCG6"/>
<evidence type="ECO:0000256" key="1">
    <source>
        <dbReference type="SAM" id="MobiDB-lite"/>
    </source>
</evidence>
<keyword evidence="3" id="KW-1185">Reference proteome</keyword>
<comment type="caution">
    <text evidence="2">The sequence shown here is derived from an EMBL/GenBank/DDBJ whole genome shotgun (WGS) entry which is preliminary data.</text>
</comment>
<proteinExistence type="predicted"/>
<feature type="region of interest" description="Disordered" evidence="1">
    <location>
        <begin position="23"/>
        <end position="65"/>
    </location>
</feature>
<name>A0A919LCG6_9ACTN</name>
<sequence>MIPPGSVVRCAAGLRPPVRLYGYASRARQSTRRRSGEPHRSRSEMPWKNARKEKEKEAAGRARSGEFLRLARQQQQERAARVRAGRKGRQCRAIRCAYRRFRCGLLMNPSSLSPSGPVNNATF</sequence>
<reference evidence="2" key="1">
    <citation type="submission" date="2020-09" db="EMBL/GenBank/DDBJ databases">
        <title>Whole genome shotgun sequence of Streptomyces xanthophaeus NBRC 12829.</title>
        <authorList>
            <person name="Komaki H."/>
            <person name="Tamura T."/>
        </authorList>
    </citation>
    <scope>NUCLEOTIDE SEQUENCE</scope>
    <source>
        <strain evidence="2">NBRC 12829</strain>
    </source>
</reference>